<reference evidence="2" key="1">
    <citation type="journal article" date="2019" name="Plant J.">
        <title>Chlorella vulgaris genome assembly and annotation reveals the molecular basis for metabolic acclimation to high light conditions.</title>
        <authorList>
            <person name="Cecchin M."/>
            <person name="Marcolungo L."/>
            <person name="Rossato M."/>
            <person name="Girolomoni L."/>
            <person name="Cosentino E."/>
            <person name="Cuine S."/>
            <person name="Li-Beisson Y."/>
            <person name="Delledonne M."/>
            <person name="Ballottari M."/>
        </authorList>
    </citation>
    <scope>NUCLEOTIDE SEQUENCE</scope>
    <source>
        <strain evidence="2">211/11P</strain>
    </source>
</reference>
<dbReference type="InterPro" id="IPR011990">
    <property type="entry name" value="TPR-like_helical_dom_sf"/>
</dbReference>
<dbReference type="EMBL" id="SIDB01000004">
    <property type="protein sequence ID" value="KAI3433431.1"/>
    <property type="molecule type" value="Genomic_DNA"/>
</dbReference>
<dbReference type="InterPro" id="IPR003107">
    <property type="entry name" value="HAT"/>
</dbReference>
<feature type="compositionally biased region" description="Low complexity" evidence="1">
    <location>
        <begin position="22"/>
        <end position="60"/>
    </location>
</feature>
<comment type="caution">
    <text evidence="2">The sequence shown here is derived from an EMBL/GenBank/DDBJ whole genome shotgun (WGS) entry which is preliminary data.</text>
</comment>
<name>A0A9D4TS89_CHLVU</name>
<feature type="region of interest" description="Disordered" evidence="1">
    <location>
        <begin position="21"/>
        <end position="60"/>
    </location>
</feature>
<dbReference type="GO" id="GO:0006397">
    <property type="term" value="P:mRNA processing"/>
    <property type="evidence" value="ECO:0007669"/>
    <property type="project" value="InterPro"/>
</dbReference>
<reference evidence="2" key="2">
    <citation type="submission" date="2020-11" db="EMBL/GenBank/DDBJ databases">
        <authorList>
            <person name="Cecchin M."/>
            <person name="Marcolungo L."/>
            <person name="Rossato M."/>
            <person name="Girolomoni L."/>
            <person name="Cosentino E."/>
            <person name="Cuine S."/>
            <person name="Li-Beisson Y."/>
            <person name="Delledonne M."/>
            <person name="Ballottari M."/>
        </authorList>
    </citation>
    <scope>NUCLEOTIDE SEQUENCE</scope>
    <source>
        <strain evidence="2">211/11P</strain>
        <tissue evidence="2">Whole cell</tissue>
    </source>
</reference>
<dbReference type="Proteomes" id="UP001055712">
    <property type="component" value="Unassembled WGS sequence"/>
</dbReference>
<evidence type="ECO:0000313" key="2">
    <source>
        <dbReference type="EMBL" id="KAI3433431.1"/>
    </source>
</evidence>
<dbReference type="AlphaFoldDB" id="A0A9D4TS89"/>
<dbReference type="OrthoDB" id="513552at2759"/>
<dbReference type="GO" id="GO:0003729">
    <property type="term" value="F:mRNA binding"/>
    <property type="evidence" value="ECO:0007669"/>
    <property type="project" value="InterPro"/>
</dbReference>
<dbReference type="PANTHER" id="PTHR44917:SF1">
    <property type="entry name" value="PROTEIN HIGH CHLOROPHYLL FLUORESCENT 107"/>
    <property type="match status" value="1"/>
</dbReference>
<gene>
    <name evidence="2" type="ORF">D9Q98_003246</name>
</gene>
<evidence type="ECO:0000256" key="1">
    <source>
        <dbReference type="SAM" id="MobiDB-lite"/>
    </source>
</evidence>
<protein>
    <submittedName>
        <fullName evidence="2">Uncharacterized protein</fullName>
    </submittedName>
</protein>
<accession>A0A9D4TS89</accession>
<keyword evidence="3" id="KW-1185">Reference proteome</keyword>
<proteinExistence type="predicted"/>
<organism evidence="2 3">
    <name type="scientific">Chlorella vulgaris</name>
    <name type="common">Green alga</name>
    <dbReference type="NCBI Taxonomy" id="3077"/>
    <lineage>
        <taxon>Eukaryota</taxon>
        <taxon>Viridiplantae</taxon>
        <taxon>Chlorophyta</taxon>
        <taxon>core chlorophytes</taxon>
        <taxon>Trebouxiophyceae</taxon>
        <taxon>Chlorellales</taxon>
        <taxon>Chlorellaceae</taxon>
        <taxon>Chlorella clade</taxon>
        <taxon>Chlorella</taxon>
    </lineage>
</organism>
<dbReference type="InterPro" id="IPR044624">
    <property type="entry name" value="Mbb1-like"/>
</dbReference>
<sequence length="231" mass="24854">MVARGSNLRAGIAGCLPAQHCSPASARRPARSGGATTAVANHVSGPSSTSSAAGGSSSSLGAGVPAQHMFATRQQRPQLGGGAFNCGGSCTTKALVLYSKGLEYARNEQWDVARRVFEKTVSECPEFVKPWISWAQMEKRCIACGDDRRWANCRTVLQRALLCNRDAPALLQAWGLMEMQRGNFLAAVLLLDRSAVLEPRNRPVLKWKPVVQARQTVGARRGQHKSTPRAS</sequence>
<dbReference type="Gene3D" id="1.25.40.10">
    <property type="entry name" value="Tetratricopeptide repeat domain"/>
    <property type="match status" value="1"/>
</dbReference>
<dbReference type="SUPFAM" id="SSF48452">
    <property type="entry name" value="TPR-like"/>
    <property type="match status" value="1"/>
</dbReference>
<dbReference type="SMART" id="SM00386">
    <property type="entry name" value="HAT"/>
    <property type="match status" value="2"/>
</dbReference>
<evidence type="ECO:0000313" key="3">
    <source>
        <dbReference type="Proteomes" id="UP001055712"/>
    </source>
</evidence>
<dbReference type="PANTHER" id="PTHR44917">
    <property type="entry name" value="PROTEIN HIGH CHLOROPHYLL FLUORESCENT 107"/>
    <property type="match status" value="1"/>
</dbReference>